<feature type="non-terminal residue" evidence="3">
    <location>
        <position position="204"/>
    </location>
</feature>
<keyword evidence="4" id="KW-1185">Reference proteome</keyword>
<feature type="compositionally biased region" description="Low complexity" evidence="1">
    <location>
        <begin position="106"/>
        <end position="119"/>
    </location>
</feature>
<dbReference type="Proteomes" id="UP000729733">
    <property type="component" value="Unassembled WGS sequence"/>
</dbReference>
<proteinExistence type="predicted"/>
<feature type="transmembrane region" description="Helical" evidence="2">
    <location>
        <begin position="29"/>
        <end position="47"/>
    </location>
</feature>
<evidence type="ECO:0000256" key="2">
    <source>
        <dbReference type="SAM" id="Phobius"/>
    </source>
</evidence>
<keyword evidence="2" id="KW-0812">Transmembrane</keyword>
<dbReference type="AlphaFoldDB" id="A0A964BS94"/>
<name>A0A964BS94_9CYAN</name>
<feature type="compositionally biased region" description="Low complexity" evidence="1">
    <location>
        <begin position="152"/>
        <end position="167"/>
    </location>
</feature>
<protein>
    <submittedName>
        <fullName evidence="3">Uncharacterized protein</fullName>
    </submittedName>
</protein>
<reference evidence="3" key="1">
    <citation type="journal article" date="2021" name="Antonie Van Leeuwenhoek">
        <title>Draft genome and description of Waterburya agarophytonicola gen. nov. sp. nov. (Pleurocapsales, Cyanobacteria): a seaweed symbiont.</title>
        <authorList>
            <person name="Bonthond G."/>
            <person name="Shalygin S."/>
            <person name="Bayer T."/>
            <person name="Weinberger F."/>
        </authorList>
    </citation>
    <scope>NUCLEOTIDE SEQUENCE</scope>
    <source>
        <strain evidence="3">KI4</strain>
    </source>
</reference>
<accession>A0A964BS94</accession>
<keyword evidence="2" id="KW-1133">Transmembrane helix</keyword>
<feature type="region of interest" description="Disordered" evidence="1">
    <location>
        <begin position="150"/>
        <end position="204"/>
    </location>
</feature>
<evidence type="ECO:0000256" key="1">
    <source>
        <dbReference type="SAM" id="MobiDB-lite"/>
    </source>
</evidence>
<feature type="region of interest" description="Disordered" evidence="1">
    <location>
        <begin position="106"/>
        <end position="126"/>
    </location>
</feature>
<comment type="caution">
    <text evidence="3">The sequence shown here is derived from an EMBL/GenBank/DDBJ whole genome shotgun (WGS) entry which is preliminary data.</text>
</comment>
<evidence type="ECO:0000313" key="4">
    <source>
        <dbReference type="Proteomes" id="UP000729733"/>
    </source>
</evidence>
<organism evidence="3 4">
    <name type="scientific">Waterburya agarophytonicola KI4</name>
    <dbReference type="NCBI Taxonomy" id="2874699"/>
    <lineage>
        <taxon>Bacteria</taxon>
        <taxon>Bacillati</taxon>
        <taxon>Cyanobacteriota</taxon>
        <taxon>Cyanophyceae</taxon>
        <taxon>Pleurocapsales</taxon>
        <taxon>Hyellaceae</taxon>
        <taxon>Waterburya</taxon>
        <taxon>Waterburya agarophytonicola</taxon>
    </lineage>
</organism>
<evidence type="ECO:0000313" key="3">
    <source>
        <dbReference type="EMBL" id="MCC0176915.1"/>
    </source>
</evidence>
<feature type="compositionally biased region" description="Polar residues" evidence="1">
    <location>
        <begin position="1"/>
        <end position="10"/>
    </location>
</feature>
<keyword evidence="2" id="KW-0472">Membrane</keyword>
<dbReference type="EMBL" id="JADWDC010000014">
    <property type="protein sequence ID" value="MCC0176915.1"/>
    <property type="molecule type" value="Genomic_DNA"/>
</dbReference>
<gene>
    <name evidence="3" type="ORF">I4641_07975</name>
</gene>
<sequence length="204" mass="21511">MTNPSSQEPQNPIPERRKKPAAGVTFDEMIAIIVAFGTIGTILFWSLGAKRGGIANTFGFGRQNSLLSTKDVGIDLGSIDADSKLDFGEIDRESDRLKIANNASQERSSLAASSSPNFAVPSGLQTPSYRIDRQNKLAPIALGTAATLPVLTNRPNTNPNFNNGNNNAVVTPDEPKSTATAPDPVVTPDEPKSTATAPDPVVTP</sequence>
<feature type="region of interest" description="Disordered" evidence="1">
    <location>
        <begin position="1"/>
        <end position="20"/>
    </location>
</feature>